<dbReference type="SUPFAM" id="SSF51316">
    <property type="entry name" value="Mss4-like"/>
    <property type="match status" value="1"/>
</dbReference>
<reference evidence="6" key="2">
    <citation type="submission" date="2020-10" db="EMBL/GenBank/DDBJ databases">
        <authorList>
            <person name="Palmer J.M."/>
        </authorList>
    </citation>
    <scope>NUCLEOTIDE SEQUENCE</scope>
    <source>
        <strain evidence="6">UCD 2041</strain>
    </source>
</reference>
<dbReference type="OrthoDB" id="10248936at2759"/>
<sequence>MIIYKDIFSDDELLSDAYPIKEVDGVVYEADCSMIQVKEGEDVDIGANPSAEGGEEDVVEEGAQTVNNVVYSFNLQPTTFDKKSFLIYIKSYMKKVKGYLTEHNPDAVDAFQKGATTYVKRVLKHFKDYEFYTGESMDPDAMVILLNYREDGVTPYVSIWKHGVNEEKI</sequence>
<dbReference type="AlphaFoldDB" id="A0A7D9H1V5"/>
<name>A0A7D9H1V5_DEKBR</name>
<comment type="similarity">
    <text evidence="4">Belongs to the TCTP family.</text>
</comment>
<dbReference type="InterPro" id="IPR034737">
    <property type="entry name" value="TCTP"/>
</dbReference>
<dbReference type="PANTHER" id="PTHR11991">
    <property type="entry name" value="TRANSLATIONALLY CONTROLLED TUMOR PROTEIN-RELATED"/>
    <property type="match status" value="1"/>
</dbReference>
<feature type="domain" description="TCTP" evidence="5">
    <location>
        <begin position="1"/>
        <end position="169"/>
    </location>
</feature>
<reference evidence="6" key="3">
    <citation type="journal article" name="BMC Genomics">
        <title>New genome assemblies reveal patterns of domestication and adaptation across Brettanomyces (Dekkera) species.</title>
        <authorList>
            <person name="Roach M.J."/>
            <person name="Borneman A.R."/>
        </authorList>
    </citation>
    <scope>NUCLEOTIDE SEQUENCE</scope>
    <source>
        <strain evidence="6">UCD 2041</strain>
    </source>
</reference>
<dbReference type="PROSITE" id="PS01002">
    <property type="entry name" value="TCTP_1"/>
    <property type="match status" value="1"/>
</dbReference>
<keyword evidence="8" id="KW-1185">Reference proteome</keyword>
<evidence type="ECO:0000256" key="4">
    <source>
        <dbReference type="PROSITE-ProRule" id="PRU01133"/>
    </source>
</evidence>
<dbReference type="PRINTS" id="PR01653">
    <property type="entry name" value="TCTPROTEIN"/>
</dbReference>
<evidence type="ECO:0000256" key="3">
    <source>
        <dbReference type="ARBA" id="ARBA00024683"/>
    </source>
</evidence>
<dbReference type="PANTHER" id="PTHR11991:SF0">
    <property type="entry name" value="TRANSLATIONALLY-CONTROLLED TUMOR PROTEIN"/>
    <property type="match status" value="1"/>
</dbReference>
<dbReference type="Proteomes" id="UP000663131">
    <property type="component" value="Chromosome 8"/>
</dbReference>
<evidence type="ECO:0000313" key="8">
    <source>
        <dbReference type="Proteomes" id="UP000478008"/>
    </source>
</evidence>
<dbReference type="KEGG" id="bbrx:BRETT_000238"/>
<organism evidence="7 8">
    <name type="scientific">Dekkera bruxellensis</name>
    <name type="common">Brettanomyces custersii</name>
    <dbReference type="NCBI Taxonomy" id="5007"/>
    <lineage>
        <taxon>Eukaryota</taxon>
        <taxon>Fungi</taxon>
        <taxon>Dikarya</taxon>
        <taxon>Ascomycota</taxon>
        <taxon>Saccharomycotina</taxon>
        <taxon>Pichiomycetes</taxon>
        <taxon>Pichiales</taxon>
        <taxon>Pichiaceae</taxon>
        <taxon>Brettanomyces</taxon>
    </lineage>
</organism>
<dbReference type="Proteomes" id="UP000478008">
    <property type="component" value="Unassembled WGS sequence"/>
</dbReference>
<protein>
    <recommendedName>
        <fullName evidence="1">Translationally-controlled tumor protein homolog</fullName>
    </recommendedName>
</protein>
<dbReference type="PROSITE" id="PS01003">
    <property type="entry name" value="TCTP_2"/>
    <property type="match status" value="1"/>
</dbReference>
<evidence type="ECO:0000256" key="1">
    <source>
        <dbReference type="ARBA" id="ARBA00014759"/>
    </source>
</evidence>
<dbReference type="GeneID" id="64572163"/>
<dbReference type="Gene3D" id="2.170.150.10">
    <property type="entry name" value="Metal Binding Protein, Guanine Nucleotide Exchange Factor, Chain A"/>
    <property type="match status" value="1"/>
</dbReference>
<evidence type="ECO:0000256" key="2">
    <source>
        <dbReference type="ARBA" id="ARBA00022701"/>
    </source>
</evidence>
<dbReference type="FunFam" id="2.170.150.10:FF:000002">
    <property type="entry name" value="Translationally-controlled tumor protein homolog"/>
    <property type="match status" value="1"/>
</dbReference>
<dbReference type="Pfam" id="PF00838">
    <property type="entry name" value="TCTP"/>
    <property type="match status" value="1"/>
</dbReference>
<dbReference type="InterPro" id="IPR018105">
    <property type="entry name" value="Translational_control_tumour_p"/>
</dbReference>
<proteinExistence type="inferred from homology"/>
<comment type="function">
    <text evidence="3">Involved in protein synthesis. Involved in microtubule stabilization.</text>
</comment>
<evidence type="ECO:0000313" key="6">
    <source>
        <dbReference type="EMBL" id="QOU20529.1"/>
    </source>
</evidence>
<dbReference type="InterPro" id="IPR011057">
    <property type="entry name" value="Mss4-like_sf"/>
</dbReference>
<dbReference type="InterPro" id="IPR018103">
    <property type="entry name" value="Translation_control_tumour_CS"/>
</dbReference>
<dbReference type="InterPro" id="IPR011323">
    <property type="entry name" value="Mss4/transl-control_tumour"/>
</dbReference>
<dbReference type="GO" id="GO:0005737">
    <property type="term" value="C:cytoplasm"/>
    <property type="evidence" value="ECO:0007669"/>
    <property type="project" value="TreeGrafter"/>
</dbReference>
<evidence type="ECO:0000259" key="5">
    <source>
        <dbReference type="PROSITE" id="PS51797"/>
    </source>
</evidence>
<dbReference type="RefSeq" id="XP_041137022.1">
    <property type="nucleotide sequence ID" value="XM_041278808.1"/>
</dbReference>
<gene>
    <name evidence="7" type="primary">TMA19</name>
    <name evidence="6" type="ORF">BRETT_000238</name>
    <name evidence="7" type="ORF">DEBR0S5_05490G</name>
</gene>
<dbReference type="PROSITE" id="PS51797">
    <property type="entry name" value="TCTP_3"/>
    <property type="match status" value="1"/>
</dbReference>
<evidence type="ECO:0000313" key="7">
    <source>
        <dbReference type="EMBL" id="VUG19542.1"/>
    </source>
</evidence>
<dbReference type="GO" id="GO:0005874">
    <property type="term" value="C:microtubule"/>
    <property type="evidence" value="ECO:0007669"/>
    <property type="project" value="UniProtKB-KW"/>
</dbReference>
<dbReference type="GO" id="GO:0005509">
    <property type="term" value="F:calcium ion binding"/>
    <property type="evidence" value="ECO:0007669"/>
    <property type="project" value="TreeGrafter"/>
</dbReference>
<dbReference type="EMBL" id="CABFWN010000005">
    <property type="protein sequence ID" value="VUG19542.1"/>
    <property type="molecule type" value="Genomic_DNA"/>
</dbReference>
<accession>A0A7D9H1V5</accession>
<keyword evidence="2" id="KW-0493">Microtubule</keyword>
<reference evidence="7 8" key="1">
    <citation type="submission" date="2019-07" db="EMBL/GenBank/DDBJ databases">
        <authorList>
            <person name="Friedrich A."/>
            <person name="Schacherer J."/>
        </authorList>
    </citation>
    <scope>NUCLEOTIDE SEQUENCE [LARGE SCALE GENOMIC DNA]</scope>
</reference>
<dbReference type="EMBL" id="CP063136">
    <property type="protein sequence ID" value="QOU20529.1"/>
    <property type="molecule type" value="Genomic_DNA"/>
</dbReference>